<dbReference type="PANTHER" id="PTHR30461:SF23">
    <property type="entry name" value="DNA RECOMBINASE-RELATED"/>
    <property type="match status" value="1"/>
</dbReference>
<dbReference type="Proteomes" id="UP001314796">
    <property type="component" value="Unassembled WGS sequence"/>
</dbReference>
<dbReference type="PROSITE" id="PS51736">
    <property type="entry name" value="RECOMBINASES_3"/>
    <property type="match status" value="1"/>
</dbReference>
<keyword evidence="3" id="KW-1185">Reference proteome</keyword>
<dbReference type="Gene3D" id="3.90.1750.20">
    <property type="entry name" value="Putative Large Serine Recombinase, Chain B, Domain 2"/>
    <property type="match status" value="1"/>
</dbReference>
<proteinExistence type="predicted"/>
<dbReference type="Pfam" id="PF00239">
    <property type="entry name" value="Resolvase"/>
    <property type="match status" value="1"/>
</dbReference>
<dbReference type="CDD" id="cd00338">
    <property type="entry name" value="Ser_Recombinase"/>
    <property type="match status" value="1"/>
</dbReference>
<dbReference type="SMART" id="SM00857">
    <property type="entry name" value="Resolvase"/>
    <property type="match status" value="1"/>
</dbReference>
<evidence type="ECO:0000259" key="1">
    <source>
        <dbReference type="PROSITE" id="PS51736"/>
    </source>
</evidence>
<dbReference type="InterPro" id="IPR050639">
    <property type="entry name" value="SSR_resolvase"/>
</dbReference>
<organism evidence="2 3">
    <name type="scientific">Alkaliphilus hydrothermalis</name>
    <dbReference type="NCBI Taxonomy" id="1482730"/>
    <lineage>
        <taxon>Bacteria</taxon>
        <taxon>Bacillati</taxon>
        <taxon>Bacillota</taxon>
        <taxon>Clostridia</taxon>
        <taxon>Peptostreptococcales</taxon>
        <taxon>Natronincolaceae</taxon>
        <taxon>Alkaliphilus</taxon>
    </lineage>
</organism>
<protein>
    <submittedName>
        <fullName evidence="2">DNA invertase Pin-like site-specific DNA recombinase</fullName>
    </submittedName>
</protein>
<comment type="caution">
    <text evidence="2">The sequence shown here is derived from an EMBL/GenBank/DDBJ whole genome shotgun (WGS) entry which is preliminary data.</text>
</comment>
<feature type="domain" description="Resolvase/invertase-type recombinase catalytic" evidence="1">
    <location>
        <begin position="30"/>
        <end position="179"/>
    </location>
</feature>
<sequence>MKGEHSNTAIEKETPSVEENNRDFLTPYDYAAIYARKSIKTESHSIASQITRGKEVLNEEGLVLYNTYFDSESASRFTYDKRKGFTELLRDLESNKFKTVIVLKRDRLSRKFDELLEIKNKFKEHDIKVIYSALGEFQPDKDDCYSDFIENIIMGISELEPKILKDRTSNGIRIKKERGEYSRSGKIPFGFASVDDTGLFDALEKEDQAKYELFPNPSESKIVQQIFSEYVANNFETMSDFVNYVSTINNSKKKLTSSKITYMLLNPIYAGIQRPDGKNELFMKAPSKKLFKINEEKVKYLDNVKGFISIDLWATAALKYLNTKGVIVPELVIIPSKDFLNVVPVKIKINLYIYQATTIPVVPINVLELKKKY</sequence>
<dbReference type="Gene3D" id="3.40.50.1390">
    <property type="entry name" value="Resolvase, N-terminal catalytic domain"/>
    <property type="match status" value="1"/>
</dbReference>
<gene>
    <name evidence="2" type="ORF">JOC73_002892</name>
</gene>
<dbReference type="InterPro" id="IPR038109">
    <property type="entry name" value="DNA_bind_recomb_sf"/>
</dbReference>
<evidence type="ECO:0000313" key="3">
    <source>
        <dbReference type="Proteomes" id="UP001314796"/>
    </source>
</evidence>
<accession>A0ABS2NTM8</accession>
<dbReference type="SUPFAM" id="SSF53041">
    <property type="entry name" value="Resolvase-like"/>
    <property type="match status" value="1"/>
</dbReference>
<dbReference type="InterPro" id="IPR006119">
    <property type="entry name" value="Resolv_N"/>
</dbReference>
<dbReference type="Pfam" id="PF07508">
    <property type="entry name" value="Recombinase"/>
    <property type="match status" value="1"/>
</dbReference>
<dbReference type="InterPro" id="IPR036162">
    <property type="entry name" value="Resolvase-like_N_sf"/>
</dbReference>
<reference evidence="2 3" key="1">
    <citation type="submission" date="2021-01" db="EMBL/GenBank/DDBJ databases">
        <title>Genomic Encyclopedia of Type Strains, Phase IV (KMG-IV): sequencing the most valuable type-strain genomes for metagenomic binning, comparative biology and taxonomic classification.</title>
        <authorList>
            <person name="Goeker M."/>
        </authorList>
    </citation>
    <scope>NUCLEOTIDE SEQUENCE [LARGE SCALE GENOMIC DNA]</scope>
    <source>
        <strain evidence="2 3">DSM 25890</strain>
    </source>
</reference>
<dbReference type="PANTHER" id="PTHR30461">
    <property type="entry name" value="DNA-INVERTASE FROM LAMBDOID PROPHAGE"/>
    <property type="match status" value="1"/>
</dbReference>
<name>A0ABS2NTM8_9FIRM</name>
<evidence type="ECO:0000313" key="2">
    <source>
        <dbReference type="EMBL" id="MBM7616310.1"/>
    </source>
</evidence>
<dbReference type="RefSeq" id="WP_204404400.1">
    <property type="nucleotide sequence ID" value="NZ_JAFBEE010000031.1"/>
</dbReference>
<dbReference type="InterPro" id="IPR011109">
    <property type="entry name" value="DNA_bind_recombinase_dom"/>
</dbReference>
<dbReference type="EMBL" id="JAFBEE010000031">
    <property type="protein sequence ID" value="MBM7616310.1"/>
    <property type="molecule type" value="Genomic_DNA"/>
</dbReference>